<gene>
    <name evidence="1" type="ORF">IEO21_10724</name>
</gene>
<reference evidence="1" key="1">
    <citation type="submission" date="2020-11" db="EMBL/GenBank/DDBJ databases">
        <authorList>
            <person name="Koelle M."/>
            <person name="Horta M.A.C."/>
            <person name="Nowrousian M."/>
            <person name="Ohm R.A."/>
            <person name="Benz P."/>
            <person name="Pilgard A."/>
        </authorList>
    </citation>
    <scope>NUCLEOTIDE SEQUENCE</scope>
    <source>
        <strain evidence="1">FPRL280</strain>
    </source>
</reference>
<sequence>MANPRIRPYLHFYPEDAGSHLKECWQGKCWLHELSPCIASQMIWLQHQDYYIFELAKLMDGRLVIPTRWYMKCDMTGAAQPFGEGWEIFPVCTEQGQRGYIVHEFSTVHFAAHQLSLSMLNLVATFANDNLPDPQCIIGMCVSRAITYPLITLTHDQGLFRRLTGVFIHGS</sequence>
<name>A0A8H7NRZ2_9APHY</name>
<dbReference type="Proteomes" id="UP000639403">
    <property type="component" value="Unassembled WGS sequence"/>
</dbReference>
<accession>A0A8H7NRZ2</accession>
<protein>
    <submittedName>
        <fullName evidence="1">Uncharacterized protein</fullName>
    </submittedName>
</protein>
<comment type="caution">
    <text evidence="1">The sequence shown here is derived from an EMBL/GenBank/DDBJ whole genome shotgun (WGS) entry which is preliminary data.</text>
</comment>
<evidence type="ECO:0000313" key="1">
    <source>
        <dbReference type="EMBL" id="KAF9798424.1"/>
    </source>
</evidence>
<reference evidence="1" key="2">
    <citation type="journal article" name="Front. Microbiol.">
        <title>Degradative Capacity of Two Strains of Rhodonia placenta: From Phenotype to Genotype.</title>
        <authorList>
            <person name="Kolle M."/>
            <person name="Horta M.A.C."/>
            <person name="Nowrousian M."/>
            <person name="Ohm R.A."/>
            <person name="Benz J.P."/>
            <person name="Pilgard A."/>
        </authorList>
    </citation>
    <scope>NUCLEOTIDE SEQUENCE</scope>
    <source>
        <strain evidence="1">FPRL280</strain>
    </source>
</reference>
<dbReference type="AlphaFoldDB" id="A0A8H7NRZ2"/>
<organism evidence="1 2">
    <name type="scientific">Rhodonia placenta</name>
    <dbReference type="NCBI Taxonomy" id="104341"/>
    <lineage>
        <taxon>Eukaryota</taxon>
        <taxon>Fungi</taxon>
        <taxon>Dikarya</taxon>
        <taxon>Basidiomycota</taxon>
        <taxon>Agaricomycotina</taxon>
        <taxon>Agaricomycetes</taxon>
        <taxon>Polyporales</taxon>
        <taxon>Adustoporiaceae</taxon>
        <taxon>Rhodonia</taxon>
    </lineage>
</organism>
<proteinExistence type="predicted"/>
<evidence type="ECO:0000313" key="2">
    <source>
        <dbReference type="Proteomes" id="UP000639403"/>
    </source>
</evidence>
<dbReference type="EMBL" id="JADOXO010001037">
    <property type="protein sequence ID" value="KAF9798424.1"/>
    <property type="molecule type" value="Genomic_DNA"/>
</dbReference>